<evidence type="ECO:0000256" key="3">
    <source>
        <dbReference type="ARBA" id="ARBA00023125"/>
    </source>
</evidence>
<name>A0ABR7N9N8_9FIRM</name>
<dbReference type="Proteomes" id="UP000657421">
    <property type="component" value="Unassembled WGS sequence"/>
</dbReference>
<proteinExistence type="inferred from homology"/>
<reference evidence="5 6" key="1">
    <citation type="submission" date="2020-08" db="EMBL/GenBank/DDBJ databases">
        <title>Genome public.</title>
        <authorList>
            <person name="Liu C."/>
            <person name="Sun Q."/>
        </authorList>
    </citation>
    <scope>NUCLEOTIDE SEQUENCE [LARGE SCALE GENOMIC DNA]</scope>
    <source>
        <strain evidence="5 6">NSJ-46</strain>
    </source>
</reference>
<dbReference type="Gene3D" id="1.10.10.10">
    <property type="entry name" value="Winged helix-like DNA-binding domain superfamily/Winged helix DNA-binding domain"/>
    <property type="match status" value="1"/>
</dbReference>
<dbReference type="InterPro" id="IPR036388">
    <property type="entry name" value="WH-like_DNA-bd_sf"/>
</dbReference>
<dbReference type="EMBL" id="JACRSZ010000007">
    <property type="protein sequence ID" value="MBC8573122.1"/>
    <property type="molecule type" value="Genomic_DNA"/>
</dbReference>
<dbReference type="Pfam" id="PF03965">
    <property type="entry name" value="Penicillinase_R"/>
    <property type="match status" value="1"/>
</dbReference>
<comment type="caution">
    <text evidence="5">The sequence shown here is derived from an EMBL/GenBank/DDBJ whole genome shotgun (WGS) entry which is preliminary data.</text>
</comment>
<keyword evidence="2" id="KW-0805">Transcription regulation</keyword>
<comment type="similarity">
    <text evidence="1">Belongs to the BlaI transcriptional regulatory family.</text>
</comment>
<evidence type="ECO:0000256" key="2">
    <source>
        <dbReference type="ARBA" id="ARBA00023015"/>
    </source>
</evidence>
<evidence type="ECO:0000313" key="5">
    <source>
        <dbReference type="EMBL" id="MBC8573122.1"/>
    </source>
</evidence>
<dbReference type="SUPFAM" id="SSF46785">
    <property type="entry name" value="Winged helix' DNA-binding domain"/>
    <property type="match status" value="1"/>
</dbReference>
<keyword evidence="6" id="KW-1185">Reference proteome</keyword>
<keyword evidence="4" id="KW-0804">Transcription</keyword>
<protein>
    <submittedName>
        <fullName evidence="5">BlaI/MecI/CopY family transcriptional regulator</fullName>
    </submittedName>
</protein>
<evidence type="ECO:0000256" key="4">
    <source>
        <dbReference type="ARBA" id="ARBA00023163"/>
    </source>
</evidence>
<dbReference type="InterPro" id="IPR005650">
    <property type="entry name" value="BlaI_family"/>
</dbReference>
<sequence>MYPYYGLSEAEYQLMKLFWEKNTALQFHEILSYCNDELHLNWAATTAQTYLGRLIMKGVLETDGKRYRKSYKARLSEQDLSQKYAKQVVDESFGGSIKNLLASLTGGTKLTKDDVAELKQILDDSLSDPSDEHS</sequence>
<keyword evidence="3" id="KW-0238">DNA-binding</keyword>
<dbReference type="PIRSF" id="PIRSF019455">
    <property type="entry name" value="CopR_AtkY"/>
    <property type="match status" value="1"/>
</dbReference>
<accession>A0ABR7N9N8</accession>
<evidence type="ECO:0000256" key="1">
    <source>
        <dbReference type="ARBA" id="ARBA00011046"/>
    </source>
</evidence>
<organism evidence="5 6">
    <name type="scientific">Jingyaoa shaoxingensis</name>
    <dbReference type="NCBI Taxonomy" id="2763671"/>
    <lineage>
        <taxon>Bacteria</taxon>
        <taxon>Bacillati</taxon>
        <taxon>Bacillota</taxon>
        <taxon>Clostridia</taxon>
        <taxon>Lachnospirales</taxon>
        <taxon>Lachnospiraceae</taxon>
        <taxon>Jingyaoa</taxon>
    </lineage>
</organism>
<evidence type="ECO:0000313" key="6">
    <source>
        <dbReference type="Proteomes" id="UP000657421"/>
    </source>
</evidence>
<dbReference type="RefSeq" id="WP_249308147.1">
    <property type="nucleotide sequence ID" value="NZ_JACRSZ010000007.1"/>
</dbReference>
<gene>
    <name evidence="5" type="ORF">H8716_08505</name>
</gene>
<dbReference type="InterPro" id="IPR036390">
    <property type="entry name" value="WH_DNA-bd_sf"/>
</dbReference>
<dbReference type="Gene3D" id="1.10.4040.10">
    <property type="entry name" value="Penicillinase repressor domain"/>
    <property type="match status" value="1"/>
</dbReference>